<dbReference type="PANTHER" id="PTHR47027:SF20">
    <property type="entry name" value="REVERSE TRANSCRIPTASE-LIKE PROTEIN WITH RNA-DIRECTED DNA POLYMERASE DOMAIN"/>
    <property type="match status" value="1"/>
</dbReference>
<comment type="caution">
    <text evidence="3">The sequence shown here is derived from an EMBL/GenBank/DDBJ whole genome shotgun (WGS) entry which is preliminary data.</text>
</comment>
<dbReference type="Proteomes" id="UP000786811">
    <property type="component" value="Unassembled WGS sequence"/>
</dbReference>
<dbReference type="GO" id="GO:0071897">
    <property type="term" value="P:DNA biosynthetic process"/>
    <property type="evidence" value="ECO:0007669"/>
    <property type="project" value="UniProtKB-ARBA"/>
</dbReference>
<reference evidence="3" key="1">
    <citation type="submission" date="2021-04" db="EMBL/GenBank/DDBJ databases">
        <authorList>
            <person name="Chebbi M.A.C M."/>
        </authorList>
    </citation>
    <scope>NUCLEOTIDE SEQUENCE</scope>
</reference>
<dbReference type="InterPro" id="IPR000477">
    <property type="entry name" value="RT_dom"/>
</dbReference>
<evidence type="ECO:0000256" key="1">
    <source>
        <dbReference type="SAM" id="SignalP"/>
    </source>
</evidence>
<protein>
    <recommendedName>
        <fullName evidence="2">Reverse transcriptase domain-containing protein</fullName>
    </recommendedName>
</protein>
<feature type="chain" id="PRO_5035268190" description="Reverse transcriptase domain-containing protein" evidence="1">
    <location>
        <begin position="18"/>
        <end position="380"/>
    </location>
</feature>
<dbReference type="AlphaFoldDB" id="A0A8J2MRM4"/>
<dbReference type="SUPFAM" id="SSF56672">
    <property type="entry name" value="DNA/RNA polymerases"/>
    <property type="match status" value="1"/>
</dbReference>
<sequence>MPKLLSLALDILMLLYADDIVLLSRSAVSLRAKLKILEDYCTLNDLTVNTEKTKVMPCRSSGRVKKGDKDFIYKGSSLEIVKPYTYLGVPFNISAHGGSPITSAIRKGKQASGTGLNSCYMEKLEIAHLYFYKHLLNIPACTPNYVLRLELNLSHISLEIFKAAFSWVIKILDMNQDSLPKICFIRLIALSKVGPDKPNWIHHLKKILQTIDEVNILDTLSLNHWKLNKEKIINKYQEFLRNLDLERYTHSSACQIILYRNPSDGLPSYLQFCSQRLIVPMIQLRLANLFTCNISVDKSVIKLQPKQTCRYCHNNEAETVKHFLLDCPFFYIPRLSHLQLAEELGPRMNLALILDHQSPTNLKSLHHFLRDSVKLINQDV</sequence>
<dbReference type="PANTHER" id="PTHR47027">
    <property type="entry name" value="REVERSE TRANSCRIPTASE DOMAIN-CONTAINING PROTEIN"/>
    <property type="match status" value="1"/>
</dbReference>
<proteinExistence type="predicted"/>
<dbReference type="PROSITE" id="PS50878">
    <property type="entry name" value="RT_POL"/>
    <property type="match status" value="1"/>
</dbReference>
<dbReference type="OrthoDB" id="7697944at2759"/>
<keyword evidence="4" id="KW-1185">Reference proteome</keyword>
<dbReference type="Pfam" id="PF00078">
    <property type="entry name" value="RVT_1"/>
    <property type="match status" value="1"/>
</dbReference>
<dbReference type="EMBL" id="CAJNRD030001123">
    <property type="protein sequence ID" value="CAG5102870.1"/>
    <property type="molecule type" value="Genomic_DNA"/>
</dbReference>
<name>A0A8J2MRM4_COTCN</name>
<accession>A0A8J2MRM4</accession>
<evidence type="ECO:0000313" key="3">
    <source>
        <dbReference type="EMBL" id="CAG5102870.1"/>
    </source>
</evidence>
<evidence type="ECO:0000313" key="4">
    <source>
        <dbReference type="Proteomes" id="UP000786811"/>
    </source>
</evidence>
<gene>
    <name evidence="3" type="ORF">HICCMSTLAB_LOCUS11225</name>
</gene>
<feature type="signal peptide" evidence="1">
    <location>
        <begin position="1"/>
        <end position="17"/>
    </location>
</feature>
<organism evidence="3 4">
    <name type="scientific">Cotesia congregata</name>
    <name type="common">Parasitoid wasp</name>
    <name type="synonym">Apanteles congregatus</name>
    <dbReference type="NCBI Taxonomy" id="51543"/>
    <lineage>
        <taxon>Eukaryota</taxon>
        <taxon>Metazoa</taxon>
        <taxon>Ecdysozoa</taxon>
        <taxon>Arthropoda</taxon>
        <taxon>Hexapoda</taxon>
        <taxon>Insecta</taxon>
        <taxon>Pterygota</taxon>
        <taxon>Neoptera</taxon>
        <taxon>Endopterygota</taxon>
        <taxon>Hymenoptera</taxon>
        <taxon>Apocrita</taxon>
        <taxon>Ichneumonoidea</taxon>
        <taxon>Braconidae</taxon>
        <taxon>Microgastrinae</taxon>
        <taxon>Cotesia</taxon>
    </lineage>
</organism>
<evidence type="ECO:0000259" key="2">
    <source>
        <dbReference type="PROSITE" id="PS50878"/>
    </source>
</evidence>
<feature type="domain" description="Reverse transcriptase" evidence="2">
    <location>
        <begin position="1"/>
        <end position="78"/>
    </location>
</feature>
<keyword evidence="1" id="KW-0732">Signal</keyword>
<dbReference type="InterPro" id="IPR043502">
    <property type="entry name" value="DNA/RNA_pol_sf"/>
</dbReference>